<name>E1IEC0_9CHLR</name>
<dbReference type="CDD" id="cd02440">
    <property type="entry name" value="AdoMet_MTases"/>
    <property type="match status" value="1"/>
</dbReference>
<dbReference type="Gene3D" id="3.40.50.150">
    <property type="entry name" value="Vaccinia Virus protein VP39"/>
    <property type="match status" value="1"/>
</dbReference>
<comment type="caution">
    <text evidence="2">The sequence shown here is derived from an EMBL/GenBank/DDBJ whole genome shotgun (WGS) entry which is preliminary data.</text>
</comment>
<dbReference type="GO" id="GO:0008757">
    <property type="term" value="F:S-adenosylmethionine-dependent methyltransferase activity"/>
    <property type="evidence" value="ECO:0007669"/>
    <property type="project" value="InterPro"/>
</dbReference>
<evidence type="ECO:0000259" key="1">
    <source>
        <dbReference type="Pfam" id="PF08241"/>
    </source>
</evidence>
<dbReference type="PANTHER" id="PTHR43591">
    <property type="entry name" value="METHYLTRANSFERASE"/>
    <property type="match status" value="1"/>
</dbReference>
<reference evidence="2 3" key="1">
    <citation type="journal article" date="2011" name="J. Bacteriol.">
        <title>Draft genome sequence of the anoxygenic filamentous phototrophic bacterium Oscillochloris trichoides subsp. DG-6.</title>
        <authorList>
            <person name="Kuznetsov B.B."/>
            <person name="Ivanovsky R.N."/>
            <person name="Keppen O.I."/>
            <person name="Sukhacheva M.V."/>
            <person name="Bumazhkin B.K."/>
            <person name="Patutina E.O."/>
            <person name="Beletsky A.V."/>
            <person name="Mardanov A.V."/>
            <person name="Baslerov R.V."/>
            <person name="Panteleeva A.N."/>
            <person name="Kolganova T.V."/>
            <person name="Ravin N.V."/>
            <person name="Skryabin K.G."/>
        </authorList>
    </citation>
    <scope>NUCLEOTIDE SEQUENCE [LARGE SCALE GENOMIC DNA]</scope>
    <source>
        <strain evidence="2 3">DG-6</strain>
    </source>
</reference>
<keyword evidence="3" id="KW-1185">Reference proteome</keyword>
<dbReference type="InterPro" id="IPR013216">
    <property type="entry name" value="Methyltransf_11"/>
</dbReference>
<dbReference type="SUPFAM" id="SSF53335">
    <property type="entry name" value="S-adenosyl-L-methionine-dependent methyltransferases"/>
    <property type="match status" value="1"/>
</dbReference>
<dbReference type="STRING" id="765420.OSCT_1671"/>
<feature type="domain" description="Methyltransferase type 11" evidence="1">
    <location>
        <begin position="76"/>
        <end position="176"/>
    </location>
</feature>
<keyword evidence="2" id="KW-0808">Transferase</keyword>
<dbReference type="eggNOG" id="COG2226">
    <property type="taxonomic scope" value="Bacteria"/>
</dbReference>
<dbReference type="InterPro" id="IPR029063">
    <property type="entry name" value="SAM-dependent_MTases_sf"/>
</dbReference>
<organism evidence="2 3">
    <name type="scientific">Oscillochloris trichoides DG-6</name>
    <dbReference type="NCBI Taxonomy" id="765420"/>
    <lineage>
        <taxon>Bacteria</taxon>
        <taxon>Bacillati</taxon>
        <taxon>Chloroflexota</taxon>
        <taxon>Chloroflexia</taxon>
        <taxon>Chloroflexales</taxon>
        <taxon>Chloroflexineae</taxon>
        <taxon>Oscillochloridaceae</taxon>
        <taxon>Oscillochloris</taxon>
    </lineage>
</organism>
<dbReference type="GO" id="GO:0032259">
    <property type="term" value="P:methylation"/>
    <property type="evidence" value="ECO:0007669"/>
    <property type="project" value="UniProtKB-KW"/>
</dbReference>
<accession>E1IEC0</accession>
<dbReference type="PANTHER" id="PTHR43591:SF24">
    <property type="entry name" value="2-METHOXY-6-POLYPRENYL-1,4-BENZOQUINOL METHYLASE, MITOCHONDRIAL"/>
    <property type="match status" value="1"/>
</dbReference>
<dbReference type="HOGENOM" id="CLU_1188996_0_0_0"/>
<dbReference type="Pfam" id="PF08241">
    <property type="entry name" value="Methyltransf_11"/>
    <property type="match status" value="1"/>
</dbReference>
<dbReference type="EMBL" id="ADVR01000052">
    <property type="protein sequence ID" value="EFO80446.1"/>
    <property type="molecule type" value="Genomic_DNA"/>
</dbReference>
<gene>
    <name evidence="2" type="ORF">OSCT_1671</name>
</gene>
<proteinExistence type="predicted"/>
<keyword evidence="2" id="KW-0489">Methyltransferase</keyword>
<sequence>MGAIWLLVGLGVAALLYWMIVIGEGTYLGPWAVRLVYRWGARHYDTIRSATHAQDEDRLLPLLRAALAGRSAPQVLDVATGTGRVPLLLASDRGFTGSIIGLDLTAQMLDLARQKQAQMCPQAAIHWQQGEASQLAWPDDQFDLVCCLEAIEYFPRPRQALAEMVRVLQPGGSLILSKWTDDWARFLPGRALNEPALRQQLHLLGLESIQITPWQSGAYELVRAIKAAHAAVE</sequence>
<evidence type="ECO:0000313" key="2">
    <source>
        <dbReference type="EMBL" id="EFO80446.1"/>
    </source>
</evidence>
<protein>
    <submittedName>
        <fullName evidence="2">Methyltransferase type 11</fullName>
    </submittedName>
</protein>
<dbReference type="AlphaFoldDB" id="E1IEC0"/>
<dbReference type="Proteomes" id="UP000054010">
    <property type="component" value="Unassembled WGS sequence"/>
</dbReference>
<evidence type="ECO:0000313" key="3">
    <source>
        <dbReference type="Proteomes" id="UP000054010"/>
    </source>
</evidence>
<dbReference type="OrthoDB" id="9772751at2"/>